<keyword evidence="2" id="KW-1185">Reference proteome</keyword>
<evidence type="ECO:0000313" key="2">
    <source>
        <dbReference type="Proteomes" id="UP000828048"/>
    </source>
</evidence>
<accession>A0ACB7YT82</accession>
<protein>
    <submittedName>
        <fullName evidence="1">Uncharacterized protein</fullName>
    </submittedName>
</protein>
<dbReference type="EMBL" id="CM037153">
    <property type="protein sequence ID" value="KAH7856862.1"/>
    <property type="molecule type" value="Genomic_DNA"/>
</dbReference>
<dbReference type="Proteomes" id="UP000828048">
    <property type="component" value="Chromosome 3"/>
</dbReference>
<gene>
    <name evidence="1" type="ORF">Vadar_006355</name>
</gene>
<organism evidence="1 2">
    <name type="scientific">Vaccinium darrowii</name>
    <dbReference type="NCBI Taxonomy" id="229202"/>
    <lineage>
        <taxon>Eukaryota</taxon>
        <taxon>Viridiplantae</taxon>
        <taxon>Streptophyta</taxon>
        <taxon>Embryophyta</taxon>
        <taxon>Tracheophyta</taxon>
        <taxon>Spermatophyta</taxon>
        <taxon>Magnoliopsida</taxon>
        <taxon>eudicotyledons</taxon>
        <taxon>Gunneridae</taxon>
        <taxon>Pentapetalae</taxon>
        <taxon>asterids</taxon>
        <taxon>Ericales</taxon>
        <taxon>Ericaceae</taxon>
        <taxon>Vaccinioideae</taxon>
        <taxon>Vaccinieae</taxon>
        <taxon>Vaccinium</taxon>
    </lineage>
</organism>
<proteinExistence type="predicted"/>
<reference evidence="1 2" key="1">
    <citation type="journal article" date="2021" name="Hortic Res">
        <title>High-quality reference genome and annotation aids understanding of berry development for evergreen blueberry (Vaccinium darrowii).</title>
        <authorList>
            <person name="Yu J."/>
            <person name="Hulse-Kemp A.M."/>
            <person name="Babiker E."/>
            <person name="Staton M."/>
        </authorList>
    </citation>
    <scope>NUCLEOTIDE SEQUENCE [LARGE SCALE GENOMIC DNA]</scope>
    <source>
        <strain evidence="2">cv. NJ 8807/NJ 8810</strain>
        <tissue evidence="1">Young leaf</tissue>
    </source>
</reference>
<sequence>MGSNKLDAGETTSVFTPLQQENNYSLPYWRNDAADTTGMFHYGSSSIVDPVSFPYMPSQIALFPGKEIHGAYQPNTHNISETCGTAMVNLNQLHNFPKPIMEPNSLKVGSTIPSMYGRELQNPEWNMKGASHVIDVMHDPVHFNSFWDPGVNKRIPLIRGTIGGGYETPSGEAHVSSISGPRIHNFVGSGGSSTYSIPNSDGPQIKNFVGSGGSKAYNSQNSEVVSIGKNDELYAAQFGFRDKVDGSFLSLGIGSNTDVQSKSDHSSREITGSGLYGAVTPQIDTSLAQQATGRSFNLGHNSIGGRSSFKNNVRGLYGAVTPQLDASRAQQATGRSFNLGHNSIGGRSGFKNNVGGYTSLENHVGGWTSSYNNFRVGGGINASPNSSQFHNVQKPEANNMQHGFPASSTRDPGIVGYRNARYPNLSYYKDFIGPCSSSSSSSRLLDSGQTAASGLTSESVKLSGTAPPTCDELQKHLTETVHKLSPESSMASSFLRFKGSSTRQEHSGQLVTASKDGAAQAVDGNAQPARRKHVQLAGRLFSGNDIAAPYGAGGGMFPPRVGVQVSKDRAAQAARSVPFPRRLGVHVNDYSAAPAAGDGLFHGSTGIKGADCHVAYGAECGQYTKEIGVQMATTGCSREGLQAQFRKDLIRPAFPTGQAFPTANRSGLSQASKVLGLPSPSLKRRAMQPPPATPRVQRRKITLPPPIQPYILSSQTVSAPFPHIKWKGVDGLPQPIGQKCMLCKRDLSFTPEGSVHQPTVPPSVAVLPCGHTFHNHCLETITPEDQSKDPPCIPCATGEI</sequence>
<comment type="caution">
    <text evidence="1">The sequence shown here is derived from an EMBL/GenBank/DDBJ whole genome shotgun (WGS) entry which is preliminary data.</text>
</comment>
<evidence type="ECO:0000313" key="1">
    <source>
        <dbReference type="EMBL" id="KAH7856862.1"/>
    </source>
</evidence>
<name>A0ACB7YT82_9ERIC</name>